<keyword evidence="2" id="KW-0456">Lyase</keyword>
<dbReference type="PANTHER" id="PTHR14359:SF6">
    <property type="entry name" value="PHOSPHOPANTOTHENOYLCYSTEINE DECARBOXYLASE"/>
    <property type="match status" value="1"/>
</dbReference>
<evidence type="ECO:0000259" key="1">
    <source>
        <dbReference type="Pfam" id="PF02441"/>
    </source>
</evidence>
<dbReference type="GO" id="GO:0071513">
    <property type="term" value="C:phosphopantothenoylcysteine decarboxylase complex"/>
    <property type="evidence" value="ECO:0007669"/>
    <property type="project" value="TreeGrafter"/>
</dbReference>
<dbReference type="PANTHER" id="PTHR14359">
    <property type="entry name" value="HOMO-OLIGOMERIC FLAVIN CONTAINING CYS DECARBOXYLASE FAMILY"/>
    <property type="match status" value="1"/>
</dbReference>
<reference evidence="2 3" key="1">
    <citation type="submission" date="2018-06" db="EMBL/GenBank/DDBJ databases">
        <authorList>
            <consortium name="Pathogen Informatics"/>
            <person name="Doyle S."/>
        </authorList>
    </citation>
    <scope>NUCLEOTIDE SEQUENCE [LARGE SCALE GENOMIC DNA]</scope>
    <source>
        <strain evidence="2 3">NCTC5664</strain>
    </source>
</reference>
<dbReference type="InterPro" id="IPR003382">
    <property type="entry name" value="Flavoprotein"/>
</dbReference>
<gene>
    <name evidence="2" type="primary">coaBC_4</name>
    <name evidence="2" type="ORF">NCTC5664_02318</name>
</gene>
<organism evidence="2 3">
    <name type="scientific">Staphylococcus aureus</name>
    <dbReference type="NCBI Taxonomy" id="1280"/>
    <lineage>
        <taxon>Bacteria</taxon>
        <taxon>Bacillati</taxon>
        <taxon>Bacillota</taxon>
        <taxon>Bacilli</taxon>
        <taxon>Bacillales</taxon>
        <taxon>Staphylococcaceae</taxon>
        <taxon>Staphylococcus</taxon>
    </lineage>
</organism>
<dbReference type="Pfam" id="PF02441">
    <property type="entry name" value="Flavoprotein"/>
    <property type="match status" value="1"/>
</dbReference>
<dbReference type="EC" id="4.1.1.36" evidence="2"/>
<dbReference type="GO" id="GO:0016874">
    <property type="term" value="F:ligase activity"/>
    <property type="evidence" value="ECO:0007669"/>
    <property type="project" value="UniProtKB-KW"/>
</dbReference>
<dbReference type="Gene3D" id="3.40.50.1950">
    <property type="entry name" value="Flavin prenyltransferase-like"/>
    <property type="match status" value="1"/>
</dbReference>
<evidence type="ECO:0000313" key="3">
    <source>
        <dbReference type="Proteomes" id="UP000254502"/>
    </source>
</evidence>
<sequence length="100" mass="10659">MKKILLAVTGGIAAYKAIDLTSKLTQSGYEVRVMLTNHAQKFVTPLAFQAISRNAVYTDTFIEENPSEIQHIALGDWADAIIVAPATANTIAKLSVGIAG</sequence>
<feature type="domain" description="Flavoprotein" evidence="1">
    <location>
        <begin position="2"/>
        <end position="99"/>
    </location>
</feature>
<dbReference type="GO" id="GO:0015937">
    <property type="term" value="P:coenzyme A biosynthetic process"/>
    <property type="evidence" value="ECO:0007669"/>
    <property type="project" value="TreeGrafter"/>
</dbReference>
<dbReference type="GO" id="GO:0004633">
    <property type="term" value="F:phosphopantothenoylcysteine decarboxylase activity"/>
    <property type="evidence" value="ECO:0007669"/>
    <property type="project" value="UniProtKB-EC"/>
</dbReference>
<name>A0A380E0W9_STAAU</name>
<proteinExistence type="predicted"/>
<accession>A0A380E0W9</accession>
<protein>
    <submittedName>
        <fullName evidence="2">Phosphopantothenate--cysteine ligase</fullName>
        <ecNumber evidence="2">4.1.1.36</ecNumber>
    </submittedName>
</protein>
<dbReference type="InterPro" id="IPR036551">
    <property type="entry name" value="Flavin_trans-like"/>
</dbReference>
<dbReference type="SUPFAM" id="SSF52507">
    <property type="entry name" value="Homo-oligomeric flavin-containing Cys decarboxylases, HFCD"/>
    <property type="match status" value="1"/>
</dbReference>
<evidence type="ECO:0000313" key="2">
    <source>
        <dbReference type="EMBL" id="SUK82222.1"/>
    </source>
</evidence>
<dbReference type="AlphaFoldDB" id="A0A380E0W9"/>
<dbReference type="GO" id="GO:0010181">
    <property type="term" value="F:FMN binding"/>
    <property type="evidence" value="ECO:0007669"/>
    <property type="project" value="TreeGrafter"/>
</dbReference>
<dbReference type="Proteomes" id="UP000254502">
    <property type="component" value="Unassembled WGS sequence"/>
</dbReference>
<dbReference type="EMBL" id="UHAQ01000003">
    <property type="protein sequence ID" value="SUK82222.1"/>
    <property type="molecule type" value="Genomic_DNA"/>
</dbReference>
<keyword evidence="2" id="KW-0436">Ligase</keyword>